<comment type="caution">
    <text evidence="1">The sequence shown here is derived from an EMBL/GenBank/DDBJ whole genome shotgun (WGS) entry which is preliminary data.</text>
</comment>
<evidence type="ECO:0000313" key="2">
    <source>
        <dbReference type="Proteomes" id="UP000245582"/>
    </source>
</evidence>
<gene>
    <name evidence="1" type="ORF">CWE05_05340</name>
</gene>
<dbReference type="Proteomes" id="UP000245582">
    <property type="component" value="Unassembled WGS sequence"/>
</dbReference>
<dbReference type="EMBL" id="PHUM01000005">
    <property type="protein sequence ID" value="PWH08909.1"/>
    <property type="molecule type" value="Genomic_DNA"/>
</dbReference>
<reference evidence="1 2" key="1">
    <citation type="submission" date="2017-11" db="EMBL/GenBank/DDBJ databases">
        <title>Draft genome sequence of Bifidobacterium longum UMA026, isolated from Holstein dairy cow feces.</title>
        <authorList>
            <person name="Albert K."/>
            <person name="Sela D.A."/>
        </authorList>
    </citation>
    <scope>NUCLEOTIDE SEQUENCE [LARGE SCALE GENOMIC DNA]</scope>
    <source>
        <strain evidence="1 2">UMA026</strain>
    </source>
</reference>
<proteinExistence type="predicted"/>
<evidence type="ECO:0008006" key="3">
    <source>
        <dbReference type="Google" id="ProtNLM"/>
    </source>
</evidence>
<dbReference type="AlphaFoldDB" id="A0A2U2RSR6"/>
<evidence type="ECO:0000313" key="1">
    <source>
        <dbReference type="EMBL" id="PWH08909.1"/>
    </source>
</evidence>
<organism evidence="1 2">
    <name type="scientific">Bifidobacterium longum</name>
    <dbReference type="NCBI Taxonomy" id="216816"/>
    <lineage>
        <taxon>Bacteria</taxon>
        <taxon>Bacillati</taxon>
        <taxon>Actinomycetota</taxon>
        <taxon>Actinomycetes</taxon>
        <taxon>Bifidobacteriales</taxon>
        <taxon>Bifidobacteriaceae</taxon>
        <taxon>Bifidobacterium</taxon>
    </lineage>
</organism>
<accession>A0A2U2RSR6</accession>
<protein>
    <recommendedName>
        <fullName evidence="3">CTP synthase</fullName>
    </recommendedName>
</protein>
<name>A0A2U2RSR6_BIFLN</name>
<sequence>MKTHKAVASLISAAQNELRCVYSRNEAEQTALRRRAQSGELLKVYDGIPSLYANTAYWDGLTPPERTLHMARALAQEHPQWVFGGLVAVSAYGFEHQWHLHDGCITIVTSDHGSRQCHQRLRHVYMPDMNNPKTHYEASGLSLISPARTLVEAAIDLDFRFALPIFDSALAKGITKEEIAADCVQWRIDYARVFRLPRYANERSENGGESLARGTIIEDRFLTPRIQVTVTDPQTNTEHRVDFVWKLDDGRVIVAEYDGTQKYVDPAMTDNRSIQEVVAKERARDEGLKRAGATEIVHFTYADVIERTPLRVKLLKARVPQMEASAEQRVP</sequence>